<dbReference type="AlphaFoldDB" id="E2AV67"/>
<evidence type="ECO:0000313" key="2">
    <source>
        <dbReference type="Proteomes" id="UP000000311"/>
    </source>
</evidence>
<protein>
    <recommendedName>
        <fullName evidence="3">C2H2-type domain-containing protein</fullName>
    </recommendedName>
</protein>
<sequence>YKIQCKDCNASYVSQTGRQLHTGIEEHKKHITRNTSSRSVITDHRLDSSHEFKLDEIKVLNNEPIFHKCFISEMLFIKRQNNGLNLQSDTECLHHNY</sequence>
<evidence type="ECO:0000313" key="1">
    <source>
        <dbReference type="EMBL" id="EFN62667.1"/>
    </source>
</evidence>
<keyword evidence="2" id="KW-1185">Reference proteome</keyword>
<organism evidence="2">
    <name type="scientific">Camponotus floridanus</name>
    <name type="common">Florida carpenter ant</name>
    <dbReference type="NCBI Taxonomy" id="104421"/>
    <lineage>
        <taxon>Eukaryota</taxon>
        <taxon>Metazoa</taxon>
        <taxon>Ecdysozoa</taxon>
        <taxon>Arthropoda</taxon>
        <taxon>Hexapoda</taxon>
        <taxon>Insecta</taxon>
        <taxon>Pterygota</taxon>
        <taxon>Neoptera</taxon>
        <taxon>Endopterygota</taxon>
        <taxon>Hymenoptera</taxon>
        <taxon>Apocrita</taxon>
        <taxon>Aculeata</taxon>
        <taxon>Formicoidea</taxon>
        <taxon>Formicidae</taxon>
        <taxon>Formicinae</taxon>
        <taxon>Camponotus</taxon>
    </lineage>
</organism>
<dbReference type="OMA" id="FDWENIR"/>
<accession>E2AV67</accession>
<dbReference type="InParanoid" id="E2AV67"/>
<dbReference type="EMBL" id="GL443040">
    <property type="protein sequence ID" value="EFN62667.1"/>
    <property type="molecule type" value="Genomic_DNA"/>
</dbReference>
<dbReference type="Proteomes" id="UP000000311">
    <property type="component" value="Unassembled WGS sequence"/>
</dbReference>
<feature type="non-terminal residue" evidence="1">
    <location>
        <position position="97"/>
    </location>
</feature>
<feature type="non-terminal residue" evidence="1">
    <location>
        <position position="1"/>
    </location>
</feature>
<name>E2AV67_CAMFO</name>
<evidence type="ECO:0008006" key="3">
    <source>
        <dbReference type="Google" id="ProtNLM"/>
    </source>
</evidence>
<reference evidence="1 2" key="1">
    <citation type="journal article" date="2010" name="Science">
        <title>Genomic comparison of the ants Camponotus floridanus and Harpegnathos saltator.</title>
        <authorList>
            <person name="Bonasio R."/>
            <person name="Zhang G."/>
            <person name="Ye C."/>
            <person name="Mutti N.S."/>
            <person name="Fang X."/>
            <person name="Qin N."/>
            <person name="Donahue G."/>
            <person name="Yang P."/>
            <person name="Li Q."/>
            <person name="Li C."/>
            <person name="Zhang P."/>
            <person name="Huang Z."/>
            <person name="Berger S.L."/>
            <person name="Reinberg D."/>
            <person name="Wang J."/>
            <person name="Liebig J."/>
        </authorList>
    </citation>
    <scope>NUCLEOTIDE SEQUENCE [LARGE SCALE GENOMIC DNA]</scope>
    <source>
        <strain evidence="2">C129</strain>
    </source>
</reference>
<proteinExistence type="predicted"/>
<gene>
    <name evidence="1" type="ORF">EAG_05277</name>
</gene>